<evidence type="ECO:0000256" key="9">
    <source>
        <dbReference type="SAM" id="MobiDB-lite"/>
    </source>
</evidence>
<dbReference type="InterPro" id="IPR019321">
    <property type="entry name" value="Nucleoporin_Nup88"/>
</dbReference>
<dbReference type="GO" id="GO:0006406">
    <property type="term" value="P:mRNA export from nucleus"/>
    <property type="evidence" value="ECO:0007669"/>
    <property type="project" value="TreeGrafter"/>
</dbReference>
<dbReference type="PANTHER" id="PTHR13257:SF0">
    <property type="entry name" value="NUCLEAR PORE COMPLEX PROTEIN NUP88"/>
    <property type="match status" value="1"/>
</dbReference>
<evidence type="ECO:0000256" key="6">
    <source>
        <dbReference type="ARBA" id="ARBA00023132"/>
    </source>
</evidence>
<evidence type="ECO:0000256" key="8">
    <source>
        <dbReference type="SAM" id="Coils"/>
    </source>
</evidence>
<organism evidence="10 11">
    <name type="scientific">Meripilus lineatus</name>
    <dbReference type="NCBI Taxonomy" id="2056292"/>
    <lineage>
        <taxon>Eukaryota</taxon>
        <taxon>Fungi</taxon>
        <taxon>Dikarya</taxon>
        <taxon>Basidiomycota</taxon>
        <taxon>Agaricomycotina</taxon>
        <taxon>Agaricomycetes</taxon>
        <taxon>Polyporales</taxon>
        <taxon>Meripilaceae</taxon>
        <taxon>Meripilus</taxon>
    </lineage>
</organism>
<dbReference type="AlphaFoldDB" id="A0AAD5V8H4"/>
<keyword evidence="2" id="KW-0813">Transport</keyword>
<dbReference type="Pfam" id="PF10168">
    <property type="entry name" value="Nup88"/>
    <property type="match status" value="1"/>
</dbReference>
<dbReference type="InterPro" id="IPR036322">
    <property type="entry name" value="WD40_repeat_dom_sf"/>
</dbReference>
<dbReference type="GO" id="GO:0006606">
    <property type="term" value="P:protein import into nucleus"/>
    <property type="evidence" value="ECO:0007669"/>
    <property type="project" value="TreeGrafter"/>
</dbReference>
<dbReference type="InterPro" id="IPR037700">
    <property type="entry name" value="NUP88/NUP82"/>
</dbReference>
<evidence type="ECO:0000256" key="2">
    <source>
        <dbReference type="ARBA" id="ARBA00022448"/>
    </source>
</evidence>
<evidence type="ECO:0000313" key="10">
    <source>
        <dbReference type="EMBL" id="KAJ3488758.1"/>
    </source>
</evidence>
<dbReference type="GO" id="GO:0000056">
    <property type="term" value="P:ribosomal small subunit export from nucleus"/>
    <property type="evidence" value="ECO:0007669"/>
    <property type="project" value="InterPro"/>
</dbReference>
<dbReference type="PANTHER" id="PTHR13257">
    <property type="entry name" value="NUCLEOPORIN NUP84-RELATED"/>
    <property type="match status" value="1"/>
</dbReference>
<feature type="region of interest" description="Disordered" evidence="9">
    <location>
        <begin position="617"/>
        <end position="645"/>
    </location>
</feature>
<keyword evidence="3" id="KW-0509">mRNA transport</keyword>
<keyword evidence="11" id="KW-1185">Reference proteome</keyword>
<accession>A0AAD5V8H4</accession>
<evidence type="ECO:0000313" key="11">
    <source>
        <dbReference type="Proteomes" id="UP001212997"/>
    </source>
</evidence>
<comment type="caution">
    <text evidence="10">The sequence shown here is derived from an EMBL/GenBank/DDBJ whole genome shotgun (WGS) entry which is preliminary data.</text>
</comment>
<dbReference type="Proteomes" id="UP001212997">
    <property type="component" value="Unassembled WGS sequence"/>
</dbReference>
<feature type="compositionally biased region" description="Polar residues" evidence="9">
    <location>
        <begin position="18"/>
        <end position="28"/>
    </location>
</feature>
<name>A0AAD5V8H4_9APHY</name>
<keyword evidence="6" id="KW-0906">Nuclear pore complex</keyword>
<dbReference type="SUPFAM" id="SSF50978">
    <property type="entry name" value="WD40 repeat-like"/>
    <property type="match status" value="1"/>
</dbReference>
<comment type="subcellular location">
    <subcellularLocation>
        <location evidence="1">Nucleus</location>
        <location evidence="1">Nuclear pore complex</location>
    </subcellularLocation>
</comment>
<reference evidence="10" key="1">
    <citation type="submission" date="2022-07" db="EMBL/GenBank/DDBJ databases">
        <title>Genome Sequence of Physisporinus lineatus.</title>
        <authorList>
            <person name="Buettner E."/>
        </authorList>
    </citation>
    <scope>NUCLEOTIDE SEQUENCE</scope>
    <source>
        <strain evidence="10">VT162</strain>
    </source>
</reference>
<feature type="region of interest" description="Disordered" evidence="9">
    <location>
        <begin position="1"/>
        <end position="28"/>
    </location>
</feature>
<evidence type="ECO:0000256" key="7">
    <source>
        <dbReference type="ARBA" id="ARBA00023242"/>
    </source>
</evidence>
<keyword evidence="5" id="KW-0811">Translocation</keyword>
<dbReference type="GO" id="GO:0017056">
    <property type="term" value="F:structural constituent of nuclear pore"/>
    <property type="evidence" value="ECO:0007669"/>
    <property type="project" value="InterPro"/>
</dbReference>
<sequence>MKRVASEQVSDLGLFNPHSPSSVTNLPLSLTKPPLDQRMEQEEDWNTLLRGHPIFALPESVSGPNGKGEASLELSLKTLADFTNVDPNNDGPTPSGRRQVMVIKDADLIVAAGSEIRIATLGDSKPSKGGPQSFKVLHTPNVTFEIRAMVLNPNSKLLAVVGAFQVAVVVLPRPGFSRLVSPKIDCKSIQVGQYYHASSTSSPIAKVEWHPWGNGGTTLLVMTADGKFREYDITIDTEEPLQVLSFVPERKSRSYGAEDVSGREVASFTLGKGSADWGPLSVYALMKNGDIYCICPYMPQNASIPSSYVHALECFVHAKKEFLSKSELEGPSTYSLSTLYEYQHKYVEALRRQLPPGTVFPAVSRPVPMKPPTIIKGDPIRQGPFYLKPEPRDLGCEDGAAATDLTYLTFGAPEELDEDEGETERLGVMLIAHQEGRVDVCLDVEKVEAKWEHRGHPATDLPMFAVYETVDLGFLSMLSKASQSDPKSEIYRLVQGNHPVFLRDPIQDETVYVYHAFGVHALQLGPLLKGLAAAIRDDNSNDGDSVPLTEALEQAGSTLVQPIVNTFSIERKCSNPIIGVTIPSDVYLTYSIFILSSAMRITYFPLLLQTETPQAPEESFSVSVGPGGLSASQRSAPPSEETGPPPYVSLLKEPFVPPPALTRLSGLPSNPTLVPPPNPRAEFQLTPETLRFLGATFERFTSQIQDVKIAYNTTTLRSELQKQEFKRQQEKCRDMINLIDYLHGPRQEAMKARFEKVEETQKELLARLERILRGLMKSASPELSEHERKWFKELKRMNAEVVGVKTYDQDSFQTRTALLRRELDRLTPSLRELNEKEQRLKKKLSDKQGKLGLSQAFEFGERSNAERAKISRIEDDITELAERLEITLARAPSLQPASDDV</sequence>
<keyword evidence="7" id="KW-0539">Nucleus</keyword>
<keyword evidence="4" id="KW-0653">Protein transport</keyword>
<protein>
    <submittedName>
        <fullName evidence="10">Uncharacterized protein</fullName>
    </submittedName>
</protein>
<gene>
    <name evidence="10" type="ORF">NLI96_g2624</name>
</gene>
<evidence type="ECO:0000256" key="3">
    <source>
        <dbReference type="ARBA" id="ARBA00022816"/>
    </source>
</evidence>
<dbReference type="GO" id="GO:0005643">
    <property type="term" value="C:nuclear pore"/>
    <property type="evidence" value="ECO:0007669"/>
    <property type="project" value="UniProtKB-SubCell"/>
</dbReference>
<evidence type="ECO:0000256" key="5">
    <source>
        <dbReference type="ARBA" id="ARBA00023010"/>
    </source>
</evidence>
<dbReference type="EMBL" id="JANAWD010000060">
    <property type="protein sequence ID" value="KAJ3488758.1"/>
    <property type="molecule type" value="Genomic_DNA"/>
</dbReference>
<proteinExistence type="predicted"/>
<evidence type="ECO:0000256" key="4">
    <source>
        <dbReference type="ARBA" id="ARBA00022927"/>
    </source>
</evidence>
<feature type="coiled-coil region" evidence="8">
    <location>
        <begin position="830"/>
        <end position="890"/>
    </location>
</feature>
<evidence type="ECO:0000256" key="1">
    <source>
        <dbReference type="ARBA" id="ARBA00004567"/>
    </source>
</evidence>
<keyword evidence="8" id="KW-0175">Coiled coil</keyword>
<dbReference type="GO" id="GO:0000055">
    <property type="term" value="P:ribosomal large subunit export from nucleus"/>
    <property type="evidence" value="ECO:0007669"/>
    <property type="project" value="InterPro"/>
</dbReference>